<gene>
    <name evidence="5" type="ORF">C2E21_6921</name>
</gene>
<protein>
    <submittedName>
        <fullName evidence="5">Myosin-7B</fullName>
    </submittedName>
</protein>
<feature type="region of interest" description="Disordered" evidence="2">
    <location>
        <begin position="265"/>
        <end position="309"/>
    </location>
</feature>
<proteinExistence type="predicted"/>
<feature type="coiled-coil region" evidence="1">
    <location>
        <begin position="224"/>
        <end position="258"/>
    </location>
</feature>
<keyword evidence="4" id="KW-0732">Signal</keyword>
<comment type="caution">
    <text evidence="5">The sequence shown here is derived from an EMBL/GenBank/DDBJ whole genome shotgun (WGS) entry which is preliminary data.</text>
</comment>
<feature type="signal peptide" evidence="4">
    <location>
        <begin position="1"/>
        <end position="22"/>
    </location>
</feature>
<dbReference type="OrthoDB" id="10497865at2759"/>
<evidence type="ECO:0000256" key="3">
    <source>
        <dbReference type="SAM" id="Phobius"/>
    </source>
</evidence>
<keyword evidence="6" id="KW-1185">Reference proteome</keyword>
<keyword evidence="3" id="KW-0812">Transmembrane</keyword>
<organism evidence="5 6">
    <name type="scientific">Chlorella sorokiniana</name>
    <name type="common">Freshwater green alga</name>
    <dbReference type="NCBI Taxonomy" id="3076"/>
    <lineage>
        <taxon>Eukaryota</taxon>
        <taxon>Viridiplantae</taxon>
        <taxon>Chlorophyta</taxon>
        <taxon>core chlorophytes</taxon>
        <taxon>Trebouxiophyceae</taxon>
        <taxon>Chlorellales</taxon>
        <taxon>Chlorellaceae</taxon>
        <taxon>Chlorella clade</taxon>
        <taxon>Chlorella</taxon>
    </lineage>
</organism>
<name>A0A2P6TJ49_CHLSO</name>
<evidence type="ECO:0000313" key="6">
    <source>
        <dbReference type="Proteomes" id="UP000239899"/>
    </source>
</evidence>
<dbReference type="AlphaFoldDB" id="A0A2P6TJ49"/>
<accession>A0A2P6TJ49</accession>
<keyword evidence="3" id="KW-1133">Transmembrane helix</keyword>
<feature type="chain" id="PRO_5015126043" evidence="4">
    <location>
        <begin position="23"/>
        <end position="309"/>
    </location>
</feature>
<keyword evidence="1" id="KW-0175">Coiled coil</keyword>
<evidence type="ECO:0000256" key="1">
    <source>
        <dbReference type="SAM" id="Coils"/>
    </source>
</evidence>
<feature type="transmembrane region" description="Helical" evidence="3">
    <location>
        <begin position="74"/>
        <end position="96"/>
    </location>
</feature>
<evidence type="ECO:0000256" key="2">
    <source>
        <dbReference type="SAM" id="MobiDB-lite"/>
    </source>
</evidence>
<reference evidence="5 6" key="1">
    <citation type="journal article" date="2018" name="Plant J.">
        <title>Genome sequences of Chlorella sorokiniana UTEX 1602 and Micractinium conductrix SAG 241.80: implications to maltose excretion by a green alga.</title>
        <authorList>
            <person name="Arriola M.B."/>
            <person name="Velmurugan N."/>
            <person name="Zhang Y."/>
            <person name="Plunkett M.H."/>
            <person name="Hondzo H."/>
            <person name="Barney B.M."/>
        </authorList>
    </citation>
    <scope>NUCLEOTIDE SEQUENCE [LARGE SCALE GENOMIC DNA]</scope>
    <source>
        <strain evidence="6">UTEX 1602</strain>
    </source>
</reference>
<dbReference type="Proteomes" id="UP000239899">
    <property type="component" value="Unassembled WGS sequence"/>
</dbReference>
<dbReference type="EMBL" id="LHPG02000014">
    <property type="protein sequence ID" value="PRW39249.1"/>
    <property type="molecule type" value="Genomic_DNA"/>
</dbReference>
<sequence length="309" mass="32445">MARPSALGLSCALAALVALAAALTTVGIAGTWANDNLPSTSDMPWWMIVLLAAGSVSAVLAILTILLQCCSPGWSIVTCVLGLLVHAGMLIAYTLYLSLWFTLQGLCYMGGCSLSSLGLDDLGFSSSDLEQLLVGEDAGDTGNAFDYWSWGVWTSEMKALYIFGCAVGVFCWMVALPCAVGSMAVAKRRRFGVTEQQLIEAKLPCRWSSCFGNSFPIFGPAYEVKEARQALRSVNSELSALEQKRAGLAAQKEALEAKLASLGAAAEEPAKKAAAKRGGGGRTKAAAAAPAAKKKRSSSGGDSDEEWRP</sequence>
<keyword evidence="3" id="KW-0472">Membrane</keyword>
<evidence type="ECO:0000313" key="5">
    <source>
        <dbReference type="EMBL" id="PRW39249.1"/>
    </source>
</evidence>
<evidence type="ECO:0000256" key="4">
    <source>
        <dbReference type="SAM" id="SignalP"/>
    </source>
</evidence>
<feature type="transmembrane region" description="Helical" evidence="3">
    <location>
        <begin position="45"/>
        <end position="67"/>
    </location>
</feature>
<feature type="transmembrane region" description="Helical" evidence="3">
    <location>
        <begin position="159"/>
        <end position="180"/>
    </location>
</feature>